<dbReference type="Proteomes" id="UP001629235">
    <property type="component" value="Unassembled WGS sequence"/>
</dbReference>
<name>A0ACC7NHN1_9BURK</name>
<keyword evidence="2" id="KW-1185">Reference proteome</keyword>
<comment type="caution">
    <text evidence="1">The sequence shown here is derived from an EMBL/GenBank/DDBJ whole genome shotgun (WGS) entry which is preliminary data.</text>
</comment>
<proteinExistence type="predicted"/>
<organism evidence="1 2">
    <name type="scientific">Paraburkholderia rhynchosiae</name>
    <dbReference type="NCBI Taxonomy" id="487049"/>
    <lineage>
        <taxon>Bacteria</taxon>
        <taxon>Pseudomonadati</taxon>
        <taxon>Pseudomonadota</taxon>
        <taxon>Betaproteobacteria</taxon>
        <taxon>Burkholderiales</taxon>
        <taxon>Burkholderiaceae</taxon>
        <taxon>Paraburkholderia</taxon>
    </lineage>
</organism>
<evidence type="ECO:0000313" key="1">
    <source>
        <dbReference type="EMBL" id="MFM0106776.1"/>
    </source>
</evidence>
<protein>
    <submittedName>
        <fullName evidence="1">DUF6531 domain-containing protein</fullName>
    </submittedName>
</protein>
<gene>
    <name evidence="1" type="ORF">PQR01_25625</name>
</gene>
<dbReference type="EMBL" id="JAQQDW010000063">
    <property type="protein sequence ID" value="MFM0106776.1"/>
    <property type="molecule type" value="Genomic_DNA"/>
</dbReference>
<feature type="non-terminal residue" evidence="1">
    <location>
        <position position="1"/>
    </location>
</feature>
<accession>A0ACC7NHN1</accession>
<sequence length="295" mass="31771">CPVADPVYPSTGATTITETDFVSGDDVPLTFRRTYRAQPMTRNDAGIGSLWLHNWQIKLGLANAGNSTPQVFAYRAEGIRITFNKTSGTWHTAGFSGLALTQDGSGWTLTDLASGTAESYSSQGVLLSMNTRNGRTVTLTYSDASTPSTIAPASGLLISISQHAIEYRPHTDITIRLAYDQKRRLIQMTDPIGATTKYAYDTLSNLVSVTWPDGNVRRYVYDDSRFGAALTGVVDETGKRIATWTYDAMGRATAVAHPDTTRNVQLSYGSGTTTVTDGTGSSTLNYSCLATCCDP</sequence>
<reference evidence="1 2" key="1">
    <citation type="journal article" date="2024" name="Chem. Sci.">
        <title>Discovery of megapolipeptins by genome mining of a Burkholderiales bacteria collection.</title>
        <authorList>
            <person name="Paulo B.S."/>
            <person name="Recchia M.J.J."/>
            <person name="Lee S."/>
            <person name="Fergusson C.H."/>
            <person name="Romanowski S.B."/>
            <person name="Hernandez A."/>
            <person name="Krull N."/>
            <person name="Liu D.Y."/>
            <person name="Cavanagh H."/>
            <person name="Bos A."/>
            <person name="Gray C.A."/>
            <person name="Murphy B.T."/>
            <person name="Linington R.G."/>
            <person name="Eustaquio A.S."/>
        </authorList>
    </citation>
    <scope>NUCLEOTIDE SEQUENCE [LARGE SCALE GENOMIC DNA]</scope>
    <source>
        <strain evidence="1 2">RL18-126-BIB-B</strain>
    </source>
</reference>
<evidence type="ECO:0000313" key="2">
    <source>
        <dbReference type="Proteomes" id="UP001629235"/>
    </source>
</evidence>